<comment type="caution">
    <text evidence="4">The sequence shown here is derived from an EMBL/GenBank/DDBJ whole genome shotgun (WGS) entry which is preliminary data.</text>
</comment>
<dbReference type="InterPro" id="IPR037050">
    <property type="entry name" value="DUF1254_sf"/>
</dbReference>
<dbReference type="SUPFAM" id="SSF160935">
    <property type="entry name" value="VPA0735-like"/>
    <property type="match status" value="1"/>
</dbReference>
<proteinExistence type="predicted"/>
<accession>A0ABN7Z8E4</accession>
<dbReference type="Pfam" id="PF06863">
    <property type="entry name" value="DUF1254"/>
    <property type="match status" value="1"/>
</dbReference>
<dbReference type="Gene3D" id="2.60.120.600">
    <property type="entry name" value="Domain of unknown function DUF1214, C-terminal domain"/>
    <property type="match status" value="1"/>
</dbReference>
<name>A0ABN7Z8E4_9BURK</name>
<dbReference type="Proteomes" id="UP000727654">
    <property type="component" value="Unassembled WGS sequence"/>
</dbReference>
<dbReference type="PANTHER" id="PTHR36509:SF3">
    <property type="entry name" value="SIGNAL PEPTIDE PROTEIN"/>
    <property type="match status" value="1"/>
</dbReference>
<evidence type="ECO:0000256" key="1">
    <source>
        <dbReference type="SAM" id="SignalP"/>
    </source>
</evidence>
<feature type="domain" description="DUF1254" evidence="3">
    <location>
        <begin position="107"/>
        <end position="224"/>
    </location>
</feature>
<sequence length="498" mass="54723">MKTSRMKRIMALAAMSVLAPAMAQQYKTEIPQSIVTPHVLESRLGTLRFTDGFPDDATVRKVYDNLDFQRGVEAFLTSMPAASLAAMRRGIRGFGPDNQTVIIFDSLVDSRSLFLTPNADSIYASAWVDLKNGPVVIESPPNTLGIVNNFWFGYVADLGNAGPDKGKGGKYVLLPPNYSDEVPRGYTAVKSPTYGNWFITRGFQQQGDPKPGADSIRQHLRIYPLAQAGNPPSTNFVSVSGKAFNTIHSMDFSFYKEVNEVVQEEPTSSADPETLGLLAAIGMVKGKPFAPDKRMTQILTESAAVGSATARTLAYRSRDPEAYLYANSAWQTPFVGGSHEFLRNGARLLDARAFFFFCAIGITPAMALKMPGAGSQYAFATVDAKGKPLDGAKTYKLHLPPNIPAKNFWSLVLYDTQTRSMLQTNQRFPSIGSERNGIVANPDGSVDVYFGPKAPPGKEANWVETRREKGWSVILRLYGPEQAFFDKRWKPGEIEEVK</sequence>
<evidence type="ECO:0000313" key="4">
    <source>
        <dbReference type="EMBL" id="CAG9182222.1"/>
    </source>
</evidence>
<evidence type="ECO:0000259" key="2">
    <source>
        <dbReference type="Pfam" id="PF06742"/>
    </source>
</evidence>
<evidence type="ECO:0000313" key="5">
    <source>
        <dbReference type="Proteomes" id="UP000727654"/>
    </source>
</evidence>
<gene>
    <name evidence="4" type="ORF">LMG23992_04690</name>
</gene>
<feature type="chain" id="PRO_5045277823" description="DUF1254 domain-containing protein" evidence="1">
    <location>
        <begin position="24"/>
        <end position="498"/>
    </location>
</feature>
<dbReference type="Gene3D" id="2.60.40.1610">
    <property type="entry name" value="Domain of unknown function DUF1254"/>
    <property type="match status" value="1"/>
</dbReference>
<evidence type="ECO:0008006" key="6">
    <source>
        <dbReference type="Google" id="ProtNLM"/>
    </source>
</evidence>
<evidence type="ECO:0000259" key="3">
    <source>
        <dbReference type="Pfam" id="PF06863"/>
    </source>
</evidence>
<dbReference type="Pfam" id="PF06742">
    <property type="entry name" value="DUF1214"/>
    <property type="match status" value="1"/>
</dbReference>
<keyword evidence="1" id="KW-0732">Signal</keyword>
<organism evidence="4 5">
    <name type="scientific">Cupriavidus laharis</name>
    <dbReference type="NCBI Taxonomy" id="151654"/>
    <lineage>
        <taxon>Bacteria</taxon>
        <taxon>Pseudomonadati</taxon>
        <taxon>Pseudomonadota</taxon>
        <taxon>Betaproteobacteria</taxon>
        <taxon>Burkholderiales</taxon>
        <taxon>Burkholderiaceae</taxon>
        <taxon>Cupriavidus</taxon>
    </lineage>
</organism>
<dbReference type="PANTHER" id="PTHR36509">
    <property type="entry name" value="BLL3101 PROTEIN"/>
    <property type="match status" value="1"/>
</dbReference>
<dbReference type="InterPro" id="IPR010621">
    <property type="entry name" value="DUF1214"/>
</dbReference>
<feature type="signal peptide" evidence="1">
    <location>
        <begin position="1"/>
        <end position="23"/>
    </location>
</feature>
<keyword evidence="5" id="KW-1185">Reference proteome</keyword>
<dbReference type="RefSeq" id="WP_224082147.1">
    <property type="nucleotide sequence ID" value="NZ_CAJZAI010000016.1"/>
</dbReference>
<reference evidence="4 5" key="1">
    <citation type="submission" date="2021-08" db="EMBL/GenBank/DDBJ databases">
        <authorList>
            <person name="Peeters C."/>
        </authorList>
    </citation>
    <scope>NUCLEOTIDE SEQUENCE [LARGE SCALE GENOMIC DNA]</scope>
    <source>
        <strain evidence="4 5">LMG 23992</strain>
    </source>
</reference>
<dbReference type="InterPro" id="IPR010679">
    <property type="entry name" value="DUF1254"/>
</dbReference>
<dbReference type="InterPro" id="IPR037049">
    <property type="entry name" value="DUF1214_C_sf"/>
</dbReference>
<dbReference type="EMBL" id="CAJZAI010000016">
    <property type="protein sequence ID" value="CAG9182222.1"/>
    <property type="molecule type" value="Genomic_DNA"/>
</dbReference>
<protein>
    <recommendedName>
        <fullName evidence="6">DUF1254 domain-containing protein</fullName>
    </recommendedName>
</protein>
<feature type="domain" description="DUF1214" evidence="2">
    <location>
        <begin position="375"/>
        <end position="482"/>
    </location>
</feature>
<dbReference type="Gene3D" id="1.10.3360.10">
    <property type="entry name" value="VPA0735-like domain"/>
    <property type="match status" value="1"/>
</dbReference>